<dbReference type="AlphaFoldDB" id="A0A645HXP6"/>
<evidence type="ECO:0000313" key="2">
    <source>
        <dbReference type="EMBL" id="MPN43778.1"/>
    </source>
</evidence>
<sequence>MEKSKNSCALAIALIVGLIGTAFLAGATFAYLGGLIVLCIILAFPGFIGWIFPYFLYNSTYSKQAAKVDPLIEEKQDEIYGVCERASILLGN</sequence>
<dbReference type="EMBL" id="VSSQ01102386">
    <property type="protein sequence ID" value="MPN43778.1"/>
    <property type="molecule type" value="Genomic_DNA"/>
</dbReference>
<keyword evidence="1" id="KW-0472">Membrane</keyword>
<organism evidence="2">
    <name type="scientific">bioreactor metagenome</name>
    <dbReference type="NCBI Taxonomy" id="1076179"/>
    <lineage>
        <taxon>unclassified sequences</taxon>
        <taxon>metagenomes</taxon>
        <taxon>ecological metagenomes</taxon>
    </lineage>
</organism>
<keyword evidence="1" id="KW-0812">Transmembrane</keyword>
<name>A0A645HXP6_9ZZZZ</name>
<accession>A0A645HXP6</accession>
<reference evidence="2" key="1">
    <citation type="submission" date="2019-08" db="EMBL/GenBank/DDBJ databases">
        <authorList>
            <person name="Kucharzyk K."/>
            <person name="Murdoch R.W."/>
            <person name="Higgins S."/>
            <person name="Loffler F."/>
        </authorList>
    </citation>
    <scope>NUCLEOTIDE SEQUENCE</scope>
</reference>
<comment type="caution">
    <text evidence="2">The sequence shown here is derived from an EMBL/GenBank/DDBJ whole genome shotgun (WGS) entry which is preliminary data.</text>
</comment>
<feature type="transmembrane region" description="Helical" evidence="1">
    <location>
        <begin position="34"/>
        <end position="57"/>
    </location>
</feature>
<protein>
    <submittedName>
        <fullName evidence="2">Uncharacterized protein</fullName>
    </submittedName>
</protein>
<proteinExistence type="predicted"/>
<evidence type="ECO:0000256" key="1">
    <source>
        <dbReference type="SAM" id="Phobius"/>
    </source>
</evidence>
<gene>
    <name evidence="2" type="ORF">SDC9_191338</name>
</gene>
<keyword evidence="1" id="KW-1133">Transmembrane helix</keyword>